<organism evidence="1 2">
    <name type="scientific">Pistacia atlantica</name>
    <dbReference type="NCBI Taxonomy" id="434234"/>
    <lineage>
        <taxon>Eukaryota</taxon>
        <taxon>Viridiplantae</taxon>
        <taxon>Streptophyta</taxon>
        <taxon>Embryophyta</taxon>
        <taxon>Tracheophyta</taxon>
        <taxon>Spermatophyta</taxon>
        <taxon>Magnoliopsida</taxon>
        <taxon>eudicotyledons</taxon>
        <taxon>Gunneridae</taxon>
        <taxon>Pentapetalae</taxon>
        <taxon>rosids</taxon>
        <taxon>malvids</taxon>
        <taxon>Sapindales</taxon>
        <taxon>Anacardiaceae</taxon>
        <taxon>Pistacia</taxon>
    </lineage>
</organism>
<dbReference type="EMBL" id="CM047910">
    <property type="protein sequence ID" value="KAJ0076187.1"/>
    <property type="molecule type" value="Genomic_DNA"/>
</dbReference>
<evidence type="ECO:0000313" key="2">
    <source>
        <dbReference type="Proteomes" id="UP001164250"/>
    </source>
</evidence>
<name>A0ACC0ZVV9_9ROSI</name>
<evidence type="ECO:0000313" key="1">
    <source>
        <dbReference type="EMBL" id="KAJ0076187.1"/>
    </source>
</evidence>
<proteinExistence type="predicted"/>
<keyword evidence="2" id="KW-1185">Reference proteome</keyword>
<protein>
    <submittedName>
        <fullName evidence="1">Uncharacterized protein</fullName>
    </submittedName>
</protein>
<accession>A0ACC0ZVV9</accession>
<gene>
    <name evidence="1" type="ORF">Patl1_34306</name>
</gene>
<dbReference type="Proteomes" id="UP001164250">
    <property type="component" value="Chromosome 15"/>
</dbReference>
<reference evidence="2" key="1">
    <citation type="journal article" date="2023" name="G3 (Bethesda)">
        <title>Genome assembly and association tests identify interacting loci associated with vigor, precocity, and sex in interspecific pistachio rootstocks.</title>
        <authorList>
            <person name="Palmer W."/>
            <person name="Jacygrad E."/>
            <person name="Sagayaradj S."/>
            <person name="Cavanaugh K."/>
            <person name="Han R."/>
            <person name="Bertier L."/>
            <person name="Beede B."/>
            <person name="Kafkas S."/>
            <person name="Golino D."/>
            <person name="Preece J."/>
            <person name="Michelmore R."/>
        </authorList>
    </citation>
    <scope>NUCLEOTIDE SEQUENCE [LARGE SCALE GENOMIC DNA]</scope>
</reference>
<comment type="caution">
    <text evidence="1">The sequence shown here is derived from an EMBL/GenBank/DDBJ whole genome shotgun (WGS) entry which is preliminary data.</text>
</comment>
<sequence length="122" mass="14041">MTWLILAPNLTSIAVYNCSDMEEIINAAKFGEVEEIMGNLNPFAEVRNLVLQILPKMKSIHRNALSFPLLTATSICGCPQLKKLPLYSGCTNEHKFVIAGEEHWWEELEWEHQSTQYVFRPY</sequence>